<evidence type="ECO:0000313" key="2">
    <source>
        <dbReference type="Proteomes" id="UP000640725"/>
    </source>
</evidence>
<sequence length="93" mass="10535">MKELLISWLNAFGFAFWVEILTETPNCTYYFGPFMTQQEAQTSQFGYLEDLEAEGAQGIKVSIKRCKPNTLTIAEDLGNRVEQWIIPALSGQP</sequence>
<organism evidence="1 2">
    <name type="scientific">Planktothrix mougeotii LEGE 06226</name>
    <dbReference type="NCBI Taxonomy" id="1828728"/>
    <lineage>
        <taxon>Bacteria</taxon>
        <taxon>Bacillati</taxon>
        <taxon>Cyanobacteriota</taxon>
        <taxon>Cyanophyceae</taxon>
        <taxon>Oscillatoriophycideae</taxon>
        <taxon>Oscillatoriales</taxon>
        <taxon>Microcoleaceae</taxon>
        <taxon>Planktothrix</taxon>
    </lineage>
</organism>
<dbReference type="Pfam" id="PF08846">
    <property type="entry name" value="DUF1816"/>
    <property type="match status" value="1"/>
</dbReference>
<dbReference type="Proteomes" id="UP000640725">
    <property type="component" value="Unassembled WGS sequence"/>
</dbReference>
<dbReference type="InterPro" id="IPR014945">
    <property type="entry name" value="DUF1816"/>
</dbReference>
<dbReference type="RefSeq" id="WP_190516499.1">
    <property type="nucleotide sequence ID" value="NZ_JADEWU010000009.1"/>
</dbReference>
<gene>
    <name evidence="1" type="ORF">IQ236_06510</name>
</gene>
<keyword evidence="2" id="KW-1185">Reference proteome</keyword>
<comment type="caution">
    <text evidence="1">The sequence shown here is derived from an EMBL/GenBank/DDBJ whole genome shotgun (WGS) entry which is preliminary data.</text>
</comment>
<proteinExistence type="predicted"/>
<evidence type="ECO:0000313" key="1">
    <source>
        <dbReference type="EMBL" id="MBE9142874.1"/>
    </source>
</evidence>
<name>A0ABR9UB93_9CYAN</name>
<protein>
    <submittedName>
        <fullName evidence="1">DUF1816 domain-containing protein</fullName>
    </submittedName>
</protein>
<dbReference type="EMBL" id="JADEWU010000009">
    <property type="protein sequence ID" value="MBE9142874.1"/>
    <property type="molecule type" value="Genomic_DNA"/>
</dbReference>
<reference evidence="1 2" key="1">
    <citation type="submission" date="2020-10" db="EMBL/GenBank/DDBJ databases">
        <authorList>
            <person name="Castelo-Branco R."/>
            <person name="Eusebio N."/>
            <person name="Adriana R."/>
            <person name="Vieira A."/>
            <person name="Brugerolle De Fraissinette N."/>
            <person name="Rezende De Castro R."/>
            <person name="Schneider M.P."/>
            <person name="Vasconcelos V."/>
            <person name="Leao P.N."/>
        </authorList>
    </citation>
    <scope>NUCLEOTIDE SEQUENCE [LARGE SCALE GENOMIC DNA]</scope>
    <source>
        <strain evidence="1 2">LEGE 06226</strain>
    </source>
</reference>
<accession>A0ABR9UB93</accession>